<dbReference type="InterPro" id="IPR052353">
    <property type="entry name" value="Benzoxazolinone_Detox_Enz"/>
</dbReference>
<organism evidence="3 4">
    <name type="scientific">Janibacter alkaliphilus</name>
    <dbReference type="NCBI Taxonomy" id="1069963"/>
    <lineage>
        <taxon>Bacteria</taxon>
        <taxon>Bacillati</taxon>
        <taxon>Actinomycetota</taxon>
        <taxon>Actinomycetes</taxon>
        <taxon>Micrococcales</taxon>
        <taxon>Intrasporangiaceae</taxon>
        <taxon>Janibacter</taxon>
    </lineage>
</organism>
<dbReference type="RefSeq" id="WP_246313314.1">
    <property type="nucleotide sequence ID" value="NZ_JACBZX010000001.1"/>
</dbReference>
<dbReference type="InterPro" id="IPR005302">
    <property type="entry name" value="MoCF_Sase_C"/>
</dbReference>
<proteinExistence type="predicted"/>
<feature type="domain" description="MOSC" evidence="2">
    <location>
        <begin position="61"/>
        <end position="207"/>
    </location>
</feature>
<dbReference type="PROSITE" id="PS51340">
    <property type="entry name" value="MOSC"/>
    <property type="match status" value="1"/>
</dbReference>
<sequence length="253" mass="26797">MTRVHPWVEVIPTPFDGVYHLDHRIARARYGGAMASVLSTNVGRPMQQAVPKGRPTGIGKQPVEQITVADPGPKREGPAGEGVSGVAGDFIGEGRHHGGSDQAVYAVARAELDHWADELGRAMPDGFFGENLTITGLDVDAAEIGDVWRIGSAVLQVSAPRIPCATFAARMQEKGWVRRFAERGRVGAYLRVLQPGTIQPGDPVLVEPAGSGVDVPTSLRAFMGDTEAAQTALDAGVFAGSDRDDLEQVLARG</sequence>
<dbReference type="Pfam" id="PF03473">
    <property type="entry name" value="MOSC"/>
    <property type="match status" value="1"/>
</dbReference>
<keyword evidence="4" id="KW-1185">Reference proteome</keyword>
<reference evidence="3 4" key="1">
    <citation type="submission" date="2020-07" db="EMBL/GenBank/DDBJ databases">
        <title>Sequencing the genomes of 1000 actinobacteria strains.</title>
        <authorList>
            <person name="Klenk H.-P."/>
        </authorList>
    </citation>
    <scope>NUCLEOTIDE SEQUENCE [LARGE SCALE GENOMIC DNA]</scope>
    <source>
        <strain evidence="3 4">DSM 24723</strain>
    </source>
</reference>
<dbReference type="PANTHER" id="PTHR30212">
    <property type="entry name" value="PROTEIN YIIM"/>
    <property type="match status" value="1"/>
</dbReference>
<dbReference type="GO" id="GO:0030170">
    <property type="term" value="F:pyridoxal phosphate binding"/>
    <property type="evidence" value="ECO:0007669"/>
    <property type="project" value="InterPro"/>
</dbReference>
<evidence type="ECO:0000256" key="1">
    <source>
        <dbReference type="SAM" id="MobiDB-lite"/>
    </source>
</evidence>
<protein>
    <submittedName>
        <fullName evidence="3">MOSC domain-containing protein YiiM</fullName>
    </submittedName>
</protein>
<dbReference type="GO" id="GO:0003824">
    <property type="term" value="F:catalytic activity"/>
    <property type="evidence" value="ECO:0007669"/>
    <property type="project" value="InterPro"/>
</dbReference>
<name>A0A852WXX4_9MICO</name>
<dbReference type="GO" id="GO:0030151">
    <property type="term" value="F:molybdenum ion binding"/>
    <property type="evidence" value="ECO:0007669"/>
    <property type="project" value="InterPro"/>
</dbReference>
<dbReference type="Proteomes" id="UP000592181">
    <property type="component" value="Unassembled WGS sequence"/>
</dbReference>
<dbReference type="InterPro" id="IPR011037">
    <property type="entry name" value="Pyrv_Knase-like_insert_dom_sf"/>
</dbReference>
<dbReference type="SUPFAM" id="SSF50800">
    <property type="entry name" value="PK beta-barrel domain-like"/>
    <property type="match status" value="1"/>
</dbReference>
<comment type="caution">
    <text evidence="3">The sequence shown here is derived from an EMBL/GenBank/DDBJ whole genome shotgun (WGS) entry which is preliminary data.</text>
</comment>
<accession>A0A852WXX4</accession>
<evidence type="ECO:0000259" key="2">
    <source>
        <dbReference type="PROSITE" id="PS51340"/>
    </source>
</evidence>
<dbReference type="EMBL" id="JACBZX010000001">
    <property type="protein sequence ID" value="NYG35656.1"/>
    <property type="molecule type" value="Genomic_DNA"/>
</dbReference>
<evidence type="ECO:0000313" key="3">
    <source>
        <dbReference type="EMBL" id="NYG35656.1"/>
    </source>
</evidence>
<gene>
    <name evidence="3" type="ORF">BJY28_000125</name>
</gene>
<feature type="region of interest" description="Disordered" evidence="1">
    <location>
        <begin position="68"/>
        <end position="92"/>
    </location>
</feature>
<dbReference type="PANTHER" id="PTHR30212:SF2">
    <property type="entry name" value="PROTEIN YIIM"/>
    <property type="match status" value="1"/>
</dbReference>
<dbReference type="Gene3D" id="2.40.33.20">
    <property type="entry name" value="PK beta-barrel domain-like"/>
    <property type="match status" value="1"/>
</dbReference>
<dbReference type="AlphaFoldDB" id="A0A852WXX4"/>
<evidence type="ECO:0000313" key="4">
    <source>
        <dbReference type="Proteomes" id="UP000592181"/>
    </source>
</evidence>